<dbReference type="STRING" id="1236989.JCM15548_12357"/>
<keyword evidence="3 4" id="KW-0732">Signal</keyword>
<feature type="signal peptide" evidence="4">
    <location>
        <begin position="1"/>
        <end position="25"/>
    </location>
</feature>
<dbReference type="InterPro" id="IPR018900">
    <property type="entry name" value="Curli_CsgE"/>
</dbReference>
<reference evidence="5 6" key="1">
    <citation type="journal article" date="2015" name="Microbes Environ.">
        <title>Distribution and evolution of nitrogen fixation genes in the phylum bacteroidetes.</title>
        <authorList>
            <person name="Inoue J."/>
            <person name="Oshima K."/>
            <person name="Suda W."/>
            <person name="Sakamoto M."/>
            <person name="Iino T."/>
            <person name="Noda S."/>
            <person name="Hongoh Y."/>
            <person name="Hattori M."/>
            <person name="Ohkuma M."/>
        </authorList>
    </citation>
    <scope>NUCLEOTIDE SEQUENCE [LARGE SCALE GENOMIC DNA]</scope>
    <source>
        <strain evidence="5">JCM 15548</strain>
    </source>
</reference>
<feature type="chain" id="PRO_5002428482" description="Curli production assembly/transport component CsgE" evidence="4">
    <location>
        <begin position="26"/>
        <end position="160"/>
    </location>
</feature>
<comment type="caution">
    <text evidence="5">The sequence shown here is derived from an EMBL/GenBank/DDBJ whole genome shotgun (WGS) entry which is preliminary data.</text>
</comment>
<proteinExistence type="predicted"/>
<accession>A0A0E9LZ08</accession>
<name>A0A0E9LZ08_9BACT</name>
<sequence length="160" mass="18518">MRLKHLIINKFTVTLILVTCIGMLAAAQNNEVKEDQAENNQAPDTLVVNMDSEPFEFVFDETITKIGSDFFRMFYSEWENTSLITGLSIYIGEKPMPGMGTRIWVKVEDRYTYMAFVRPNLEQLRQSVKQALQQTQSYFINYELIQKDLESDDYSGTGLF</sequence>
<dbReference type="Proteomes" id="UP000032900">
    <property type="component" value="Unassembled WGS sequence"/>
</dbReference>
<evidence type="ECO:0000256" key="1">
    <source>
        <dbReference type="ARBA" id="ARBA00003989"/>
    </source>
</evidence>
<organism evidence="5 6">
    <name type="scientific">Geofilum rubicundum JCM 15548</name>
    <dbReference type="NCBI Taxonomy" id="1236989"/>
    <lineage>
        <taxon>Bacteria</taxon>
        <taxon>Pseudomonadati</taxon>
        <taxon>Bacteroidota</taxon>
        <taxon>Bacteroidia</taxon>
        <taxon>Marinilabiliales</taxon>
        <taxon>Marinilabiliaceae</taxon>
        <taxon>Geofilum</taxon>
    </lineage>
</organism>
<comment type="function">
    <text evidence="1">May be involved in the biogenesis of curli organelles.</text>
</comment>
<dbReference type="OrthoDB" id="1524955at2"/>
<evidence type="ECO:0000313" key="6">
    <source>
        <dbReference type="Proteomes" id="UP000032900"/>
    </source>
</evidence>
<evidence type="ECO:0000313" key="5">
    <source>
        <dbReference type="EMBL" id="GAO30105.1"/>
    </source>
</evidence>
<evidence type="ECO:0000256" key="3">
    <source>
        <dbReference type="ARBA" id="ARBA00022729"/>
    </source>
</evidence>
<dbReference type="RefSeq" id="WP_062124862.1">
    <property type="nucleotide sequence ID" value="NZ_BAZW01000018.1"/>
</dbReference>
<evidence type="ECO:0000256" key="4">
    <source>
        <dbReference type="SAM" id="SignalP"/>
    </source>
</evidence>
<dbReference type="AlphaFoldDB" id="A0A0E9LZ08"/>
<dbReference type="EMBL" id="BAZW01000018">
    <property type="protein sequence ID" value="GAO30105.1"/>
    <property type="molecule type" value="Genomic_DNA"/>
</dbReference>
<evidence type="ECO:0000256" key="2">
    <source>
        <dbReference type="ARBA" id="ARBA00014024"/>
    </source>
</evidence>
<keyword evidence="6" id="KW-1185">Reference proteome</keyword>
<dbReference type="Pfam" id="PF10627">
    <property type="entry name" value="CsgE"/>
    <property type="match status" value="1"/>
</dbReference>
<protein>
    <recommendedName>
        <fullName evidence="2">Curli production assembly/transport component CsgE</fullName>
    </recommendedName>
</protein>
<gene>
    <name evidence="5" type="ORF">JCM15548_12357</name>
</gene>